<keyword evidence="3" id="KW-0677">Repeat</keyword>
<evidence type="ECO:0000313" key="6">
    <source>
        <dbReference type="Proteomes" id="UP000625711"/>
    </source>
</evidence>
<dbReference type="PANTHER" id="PTHR24373">
    <property type="entry name" value="SLIT RELATED LEUCINE-RICH REPEAT NEURONAL PROTEIN"/>
    <property type="match status" value="1"/>
</dbReference>
<gene>
    <name evidence="5" type="ORF">GWI33_017979</name>
</gene>
<evidence type="ECO:0000313" key="5">
    <source>
        <dbReference type="EMBL" id="KAF7268950.1"/>
    </source>
</evidence>
<feature type="chain" id="PRO_5032640831" evidence="4">
    <location>
        <begin position="16"/>
        <end position="434"/>
    </location>
</feature>
<evidence type="ECO:0000256" key="2">
    <source>
        <dbReference type="ARBA" id="ARBA00022729"/>
    </source>
</evidence>
<accession>A0A834M6Z8</accession>
<dbReference type="OrthoDB" id="6758089at2759"/>
<keyword evidence="6" id="KW-1185">Reference proteome</keyword>
<dbReference type="PANTHER" id="PTHR24373:SF275">
    <property type="entry name" value="TIR DOMAIN-CONTAINING PROTEIN"/>
    <property type="match status" value="1"/>
</dbReference>
<name>A0A834M6Z8_RHYFE</name>
<evidence type="ECO:0000256" key="3">
    <source>
        <dbReference type="ARBA" id="ARBA00022737"/>
    </source>
</evidence>
<dbReference type="SUPFAM" id="SSF52058">
    <property type="entry name" value="L domain-like"/>
    <property type="match status" value="1"/>
</dbReference>
<dbReference type="InterPro" id="IPR003591">
    <property type="entry name" value="Leu-rich_rpt_typical-subtyp"/>
</dbReference>
<protein>
    <submittedName>
        <fullName evidence="5">Uncharacterized protein</fullName>
    </submittedName>
</protein>
<proteinExistence type="predicted"/>
<keyword evidence="1" id="KW-0433">Leucine-rich repeat</keyword>
<organism evidence="5 6">
    <name type="scientific">Rhynchophorus ferrugineus</name>
    <name type="common">Red palm weevil</name>
    <name type="synonym">Curculio ferrugineus</name>
    <dbReference type="NCBI Taxonomy" id="354439"/>
    <lineage>
        <taxon>Eukaryota</taxon>
        <taxon>Metazoa</taxon>
        <taxon>Ecdysozoa</taxon>
        <taxon>Arthropoda</taxon>
        <taxon>Hexapoda</taxon>
        <taxon>Insecta</taxon>
        <taxon>Pterygota</taxon>
        <taxon>Neoptera</taxon>
        <taxon>Endopterygota</taxon>
        <taxon>Coleoptera</taxon>
        <taxon>Polyphaga</taxon>
        <taxon>Cucujiformia</taxon>
        <taxon>Curculionidae</taxon>
        <taxon>Dryophthorinae</taxon>
        <taxon>Rhynchophorus</taxon>
    </lineage>
</organism>
<dbReference type="Gene3D" id="3.80.10.10">
    <property type="entry name" value="Ribonuclease Inhibitor"/>
    <property type="match status" value="2"/>
</dbReference>
<dbReference type="EMBL" id="JAACXV010014286">
    <property type="protein sequence ID" value="KAF7268950.1"/>
    <property type="molecule type" value="Genomic_DNA"/>
</dbReference>
<dbReference type="SMART" id="SM00369">
    <property type="entry name" value="LRR_TYP"/>
    <property type="match status" value="4"/>
</dbReference>
<dbReference type="InterPro" id="IPR050328">
    <property type="entry name" value="Dev_Immune_Receptor"/>
</dbReference>
<evidence type="ECO:0000256" key="4">
    <source>
        <dbReference type="SAM" id="SignalP"/>
    </source>
</evidence>
<comment type="caution">
    <text evidence="5">The sequence shown here is derived from an EMBL/GenBank/DDBJ whole genome shotgun (WGS) entry which is preliminary data.</text>
</comment>
<dbReference type="Pfam" id="PF13855">
    <property type="entry name" value="LRR_8"/>
    <property type="match status" value="1"/>
</dbReference>
<dbReference type="AlphaFoldDB" id="A0A834M6Z8"/>
<reference evidence="5" key="1">
    <citation type="submission" date="2020-08" db="EMBL/GenBank/DDBJ databases">
        <title>Genome sequencing and assembly of the red palm weevil Rhynchophorus ferrugineus.</title>
        <authorList>
            <person name="Dias G.B."/>
            <person name="Bergman C.M."/>
            <person name="Manee M."/>
        </authorList>
    </citation>
    <scope>NUCLEOTIDE SEQUENCE</scope>
    <source>
        <strain evidence="5">AA-2017</strain>
        <tissue evidence="5">Whole larva</tissue>
    </source>
</reference>
<dbReference type="InterPro" id="IPR001611">
    <property type="entry name" value="Leu-rich_rpt"/>
</dbReference>
<evidence type="ECO:0000256" key="1">
    <source>
        <dbReference type="ARBA" id="ARBA00022614"/>
    </source>
</evidence>
<dbReference type="Proteomes" id="UP000625711">
    <property type="component" value="Unassembled WGS sequence"/>
</dbReference>
<sequence length="434" mass="49405">MLLLLVFSFLTNVLCFTPNCVPDNQYKFYRFPVEVCADILSSFCLHVWNGNFKVISSPRVVKIKETIIIPTCAFYKVDTLEHIYGVNSQIRVLATGAFINLPNLKSIRLAYNGISEVRQYVFNNVSTETLDLSWNNMLYIDPKAFEGIRNLKELDLSKNLLLTVPINQLSKSIVTLSLSYNKLKRIALNSINFNNLTKVDLSKNRIENIAINFLYPLDTLDLTDNNLYDLDYVDINSVKIFRIGSNQFSRVPKYVENINADKINIYPNPWFCDQLSMLWSTMTALNYNLEVTKAESNTVTICKNSTRELLSSKQGMCTRHSDCPVKGICKAGHCLSPCTKLCHETSNCTLDRGRFKCACPEGTKNHPLDITGACNKVECYINLHCNSDQICVNNKCKALKDSPTPGYYPSYNFDNYDGKPWWFEAIPQLKPNTL</sequence>
<feature type="signal peptide" evidence="4">
    <location>
        <begin position="1"/>
        <end position="15"/>
    </location>
</feature>
<keyword evidence="2 4" id="KW-0732">Signal</keyword>
<dbReference type="InterPro" id="IPR032675">
    <property type="entry name" value="LRR_dom_sf"/>
</dbReference>